<dbReference type="EMBL" id="CP066831">
    <property type="protein sequence ID" value="QQM45165.1"/>
    <property type="molecule type" value="Genomic_DNA"/>
</dbReference>
<dbReference type="KEGG" id="slf:JEQ17_41040"/>
<gene>
    <name evidence="1" type="ORF">JEQ17_41040</name>
</gene>
<reference evidence="1 2" key="1">
    <citation type="submission" date="2020-12" db="EMBL/GenBank/DDBJ databases">
        <title>A novel species.</title>
        <authorList>
            <person name="Li K."/>
        </authorList>
    </citation>
    <scope>NUCLEOTIDE SEQUENCE [LARGE SCALE GENOMIC DNA]</scope>
    <source>
        <strain evidence="1 2">ZYC-3</strain>
    </source>
</reference>
<name>A0A7T7RFX6_9ACTN</name>
<dbReference type="Proteomes" id="UP000595636">
    <property type="component" value="Chromosome"/>
</dbReference>
<accession>A0A7T7RFX6</accession>
<evidence type="ECO:0000313" key="1">
    <source>
        <dbReference type="EMBL" id="QQM45165.1"/>
    </source>
</evidence>
<dbReference type="AlphaFoldDB" id="A0A7T7RFX6"/>
<evidence type="ECO:0000313" key="2">
    <source>
        <dbReference type="Proteomes" id="UP000595636"/>
    </source>
</evidence>
<protein>
    <submittedName>
        <fullName evidence="1">Uncharacterized protein</fullName>
    </submittedName>
</protein>
<proteinExistence type="predicted"/>
<organism evidence="1 2">
    <name type="scientific">Streptomyces liliifuscus</name>
    <dbReference type="NCBI Taxonomy" id="2797636"/>
    <lineage>
        <taxon>Bacteria</taxon>
        <taxon>Bacillati</taxon>
        <taxon>Actinomycetota</taxon>
        <taxon>Actinomycetes</taxon>
        <taxon>Kitasatosporales</taxon>
        <taxon>Streptomycetaceae</taxon>
        <taxon>Streptomyces</taxon>
    </lineage>
</organism>
<keyword evidence="2" id="KW-1185">Reference proteome</keyword>
<sequence length="64" mass="7039">MKDRKYTSAADAIKAAQQGLACEIEALRQGDQGLATGWSIVEQTAWQDFLDITEENHDRSNGKG</sequence>
<dbReference type="RefSeq" id="WP_200399974.1">
    <property type="nucleotide sequence ID" value="NZ_CP066831.1"/>
</dbReference>